<evidence type="ECO:0000313" key="2">
    <source>
        <dbReference type="Proteomes" id="UP000275267"/>
    </source>
</evidence>
<evidence type="ECO:0000313" key="1">
    <source>
        <dbReference type="EMBL" id="RLN17587.1"/>
    </source>
</evidence>
<accession>A0A3L6S9A0</accession>
<reference evidence="2" key="1">
    <citation type="journal article" date="2019" name="Nat. Commun.">
        <title>The genome of broomcorn millet.</title>
        <authorList>
            <person name="Zou C."/>
            <person name="Miki D."/>
            <person name="Li D."/>
            <person name="Tang Q."/>
            <person name="Xiao L."/>
            <person name="Rajput S."/>
            <person name="Deng P."/>
            <person name="Jia W."/>
            <person name="Huang R."/>
            <person name="Zhang M."/>
            <person name="Sun Y."/>
            <person name="Hu J."/>
            <person name="Fu X."/>
            <person name="Schnable P.S."/>
            <person name="Li F."/>
            <person name="Zhang H."/>
            <person name="Feng B."/>
            <person name="Zhu X."/>
            <person name="Liu R."/>
            <person name="Schnable J.C."/>
            <person name="Zhu J.-K."/>
            <person name="Zhang H."/>
        </authorList>
    </citation>
    <scope>NUCLEOTIDE SEQUENCE [LARGE SCALE GENOMIC DNA]</scope>
</reference>
<comment type="caution">
    <text evidence="1">The sequence shown here is derived from an EMBL/GenBank/DDBJ whole genome shotgun (WGS) entry which is preliminary data.</text>
</comment>
<dbReference type="Proteomes" id="UP000275267">
    <property type="component" value="Unassembled WGS sequence"/>
</dbReference>
<sequence>MGTVGGRLPLEALRQVQVRLSLSLLARAAVGSSSGTRWPAQVRLLLLTVRKKVHLTTSSSSGMCGAWSGSGKEEWTDADAGCLTSAGSGSRRRKPSLLPTSDDVDARGCRFSRWSCCHFDPKTAIRILQRRQKLCSGSIAPGA</sequence>
<dbReference type="AlphaFoldDB" id="A0A3L6S9A0"/>
<name>A0A3L6S9A0_PANMI</name>
<protein>
    <submittedName>
        <fullName evidence="1">Uncharacterized protein</fullName>
    </submittedName>
</protein>
<proteinExistence type="predicted"/>
<organism evidence="1 2">
    <name type="scientific">Panicum miliaceum</name>
    <name type="common">Proso millet</name>
    <name type="synonym">Broomcorn millet</name>
    <dbReference type="NCBI Taxonomy" id="4540"/>
    <lineage>
        <taxon>Eukaryota</taxon>
        <taxon>Viridiplantae</taxon>
        <taxon>Streptophyta</taxon>
        <taxon>Embryophyta</taxon>
        <taxon>Tracheophyta</taxon>
        <taxon>Spermatophyta</taxon>
        <taxon>Magnoliopsida</taxon>
        <taxon>Liliopsida</taxon>
        <taxon>Poales</taxon>
        <taxon>Poaceae</taxon>
        <taxon>PACMAD clade</taxon>
        <taxon>Panicoideae</taxon>
        <taxon>Panicodae</taxon>
        <taxon>Paniceae</taxon>
        <taxon>Panicinae</taxon>
        <taxon>Panicum</taxon>
        <taxon>Panicum sect. Panicum</taxon>
    </lineage>
</organism>
<gene>
    <name evidence="1" type="ORF">C2845_PM02G02160</name>
</gene>
<dbReference type="EMBL" id="PQIB02000005">
    <property type="protein sequence ID" value="RLN17587.1"/>
    <property type="molecule type" value="Genomic_DNA"/>
</dbReference>
<keyword evidence="2" id="KW-1185">Reference proteome</keyword>